<evidence type="ECO:0000313" key="2">
    <source>
        <dbReference type="Proteomes" id="UP000477782"/>
    </source>
</evidence>
<dbReference type="RefSeq" id="WP_164626565.1">
    <property type="nucleotide sequence ID" value="NZ_JAAIVJ010000008.1"/>
</dbReference>
<proteinExistence type="predicted"/>
<protein>
    <submittedName>
        <fullName evidence="1">Type I-E CRISPR-associated protein Cse2/CasB</fullName>
    </submittedName>
</protein>
<dbReference type="Proteomes" id="UP000477782">
    <property type="component" value="Unassembled WGS sequence"/>
</dbReference>
<reference evidence="1 2" key="1">
    <citation type="submission" date="2020-02" db="EMBL/GenBank/DDBJ databases">
        <authorList>
            <person name="Chen W.-M."/>
        </authorList>
    </citation>
    <scope>NUCLEOTIDE SEQUENCE [LARGE SCALE GENOMIC DNA]</scope>
    <source>
        <strain evidence="1 2">KMS-5</strain>
    </source>
</reference>
<dbReference type="InterPro" id="IPR038287">
    <property type="entry name" value="Cse2_sf"/>
</dbReference>
<organism evidence="1 2">
    <name type="scientific">Tabrizicola oligotrophica</name>
    <dbReference type="NCBI Taxonomy" id="2710650"/>
    <lineage>
        <taxon>Bacteria</taxon>
        <taxon>Pseudomonadati</taxon>
        <taxon>Pseudomonadota</taxon>
        <taxon>Alphaproteobacteria</taxon>
        <taxon>Rhodobacterales</taxon>
        <taxon>Paracoccaceae</taxon>
        <taxon>Tabrizicola</taxon>
    </lineage>
</organism>
<name>A0A6M0QWW9_9RHOB</name>
<evidence type="ECO:0000313" key="1">
    <source>
        <dbReference type="EMBL" id="NEY91284.1"/>
    </source>
</evidence>
<dbReference type="EMBL" id="JAAIVJ010000008">
    <property type="protein sequence ID" value="NEY91284.1"/>
    <property type="molecule type" value="Genomic_DNA"/>
</dbReference>
<dbReference type="Gene3D" id="1.10.520.40">
    <property type="entry name" value="CRISPR-associated protein Cse2"/>
    <property type="match status" value="1"/>
</dbReference>
<dbReference type="NCBIfam" id="TIGR02548">
    <property type="entry name" value="casB_cse2"/>
    <property type="match status" value="1"/>
</dbReference>
<keyword evidence="2" id="KW-1185">Reference proteome</keyword>
<comment type="caution">
    <text evidence="1">The sequence shown here is derived from an EMBL/GenBank/DDBJ whole genome shotgun (WGS) entry which is preliminary data.</text>
</comment>
<sequence>MSERDMSGRDKGPGAIALGWWSREIAPRDIPAARGLAARLRRAAPLAVLCEPKVQDLAQALGIGPGQAERLVQLAMLLAEVREHGGETLARRLGGDEPVLSPFRFQRLMRAEGDELTDHLRRAIHMADHRCNLAALAADLLNWEAARPRWCFHYFGADAPIEPPVKETEEKTA</sequence>
<dbReference type="InterPro" id="IPR013382">
    <property type="entry name" value="CRISPR-assoc_prot_Cse2"/>
</dbReference>
<accession>A0A6M0QWW9</accession>
<dbReference type="AlphaFoldDB" id="A0A6M0QWW9"/>
<gene>
    <name evidence="1" type="primary">casB</name>
    <name evidence="1" type="ORF">G4Z14_13350</name>
</gene>
<dbReference type="Pfam" id="PF09485">
    <property type="entry name" value="CRISPR_Cse2"/>
    <property type="match status" value="1"/>
</dbReference>